<evidence type="ECO:0000256" key="7">
    <source>
        <dbReference type="ARBA" id="ARBA00022786"/>
    </source>
</evidence>
<keyword evidence="5 18" id="KW-0645">Protease</keyword>
<dbReference type="PROSITE" id="PS00972">
    <property type="entry name" value="USP_1"/>
    <property type="match status" value="1"/>
</dbReference>
<dbReference type="GO" id="GO:0006325">
    <property type="term" value="P:chromatin organization"/>
    <property type="evidence" value="ECO:0007669"/>
    <property type="project" value="UniProtKB-KW"/>
</dbReference>
<dbReference type="GO" id="GO:0005829">
    <property type="term" value="C:cytosol"/>
    <property type="evidence" value="ECO:0007669"/>
    <property type="project" value="Ensembl"/>
</dbReference>
<feature type="compositionally biased region" description="Basic and acidic residues" evidence="19">
    <location>
        <begin position="206"/>
        <end position="215"/>
    </location>
</feature>
<dbReference type="EC" id="3.4.19.12" evidence="18"/>
<dbReference type="OrthoDB" id="265306at2759"/>
<proteinExistence type="inferred from homology"/>
<reference evidence="23" key="2">
    <citation type="submission" date="2018-10" db="EMBL/GenBank/DDBJ databases">
        <title>De novo assembly of a Great Dane genome.</title>
        <authorList>
            <person name="Kidd J.M."/>
            <person name="Pendleton A.L."/>
            <person name="Shen F."/>
            <person name="Emery S."/>
        </authorList>
    </citation>
    <scope>NUCLEOTIDE SEQUENCE [LARGE SCALE GENOMIC DNA]</scope>
    <source>
        <strain evidence="23">Great Dane</strain>
    </source>
</reference>
<dbReference type="FunFam" id="3.90.70.10:FF:000058">
    <property type="entry name" value="Ubiquitin carboxyl-terminal hydrolase 21"/>
    <property type="match status" value="1"/>
</dbReference>
<evidence type="ECO:0000259" key="20">
    <source>
        <dbReference type="PROSITE" id="PS50235"/>
    </source>
</evidence>
<dbReference type="Ensembl" id="ENSCAFT00030034982.1">
    <property type="protein sequence ID" value="ENSCAFP00030030506.1"/>
    <property type="gene ID" value="ENSCAFG00030019013.1"/>
</dbReference>
<dbReference type="InterPro" id="IPR050185">
    <property type="entry name" value="Ub_carboxyl-term_hydrolase"/>
</dbReference>
<evidence type="ECO:0000256" key="17">
    <source>
        <dbReference type="ARBA" id="ARBA00063395"/>
    </source>
</evidence>
<reference evidence="23" key="4">
    <citation type="submission" date="2025-05" db="UniProtKB">
        <authorList>
            <consortium name="Ensembl"/>
        </authorList>
    </citation>
    <scope>IDENTIFICATION</scope>
</reference>
<dbReference type="InterPro" id="IPR018200">
    <property type="entry name" value="USP_CS"/>
</dbReference>
<keyword evidence="4" id="KW-0963">Cytoplasm</keyword>
<dbReference type="Proteomes" id="UP000694429">
    <property type="component" value="Chromosome 38"/>
</dbReference>
<dbReference type="SUPFAM" id="SSF54001">
    <property type="entry name" value="Cysteine proteinases"/>
    <property type="match status" value="1"/>
</dbReference>
<dbReference type="PANTHER" id="PTHR21646:SF6">
    <property type="entry name" value="UBIQUITIN CARBOXYL-TERMINAL HYDROLASE 21"/>
    <property type="match status" value="1"/>
</dbReference>
<dbReference type="InterPro" id="IPR038765">
    <property type="entry name" value="Papain-like_cys_pep_sf"/>
</dbReference>
<keyword evidence="11" id="KW-0156">Chromatin regulator</keyword>
<evidence type="ECO:0000256" key="4">
    <source>
        <dbReference type="ARBA" id="ARBA00022490"/>
    </source>
</evidence>
<keyword evidence="14" id="KW-0804">Transcription</keyword>
<keyword evidence="6" id="KW-0479">Metal-binding</keyword>
<evidence type="ECO:0000256" key="6">
    <source>
        <dbReference type="ARBA" id="ARBA00022723"/>
    </source>
</evidence>
<evidence type="ECO:0000256" key="14">
    <source>
        <dbReference type="ARBA" id="ARBA00023163"/>
    </source>
</evidence>
<comment type="function">
    <text evidence="18">Deubiquitinating enzyme that removes conjugated ubiquitin from specific proteins to regulate different cellular processes.</text>
</comment>
<dbReference type="InterPro" id="IPR028889">
    <property type="entry name" value="USP"/>
</dbReference>
<feature type="compositionally biased region" description="Polar residues" evidence="19">
    <location>
        <begin position="193"/>
        <end position="204"/>
    </location>
</feature>
<protein>
    <recommendedName>
        <fullName evidence="18">Ubiquitin carboxyl-terminal hydrolase</fullName>
        <ecNumber evidence="18">3.4.19.12</ecNumber>
    </recommendedName>
</protein>
<dbReference type="Proteomes" id="UP000694542">
    <property type="component" value="Chromosome 38"/>
</dbReference>
<evidence type="ECO:0000313" key="24">
    <source>
        <dbReference type="Proteomes" id="UP000002254"/>
    </source>
</evidence>
<keyword evidence="13" id="KW-0010">Activator</keyword>
<evidence type="ECO:0000256" key="9">
    <source>
        <dbReference type="ARBA" id="ARBA00022807"/>
    </source>
</evidence>
<comment type="subunit">
    <text evidence="17">Interacts with BEND3.</text>
</comment>
<evidence type="ECO:0000256" key="16">
    <source>
        <dbReference type="ARBA" id="ARBA00061628"/>
    </source>
</evidence>
<dbReference type="GO" id="GO:0046872">
    <property type="term" value="F:metal ion binding"/>
    <property type="evidence" value="ECO:0007669"/>
    <property type="project" value="UniProtKB-KW"/>
</dbReference>
<dbReference type="PROSITE" id="PS50235">
    <property type="entry name" value="USP_3"/>
    <property type="match status" value="1"/>
</dbReference>
<evidence type="ECO:0000256" key="1">
    <source>
        <dbReference type="ARBA" id="ARBA00000707"/>
    </source>
</evidence>
<feature type="region of interest" description="Disordered" evidence="19">
    <location>
        <begin position="526"/>
        <end position="548"/>
    </location>
</feature>
<dbReference type="GO" id="GO:0019784">
    <property type="term" value="F:deNEDDylase activity"/>
    <property type="evidence" value="ECO:0007669"/>
    <property type="project" value="Ensembl"/>
</dbReference>
<evidence type="ECO:0000256" key="11">
    <source>
        <dbReference type="ARBA" id="ARBA00022853"/>
    </source>
</evidence>
<organism evidence="23 25">
    <name type="scientific">Canis lupus familiaris</name>
    <name type="common">Dog</name>
    <name type="synonym">Canis familiaris</name>
    <dbReference type="NCBI Taxonomy" id="9615"/>
    <lineage>
        <taxon>Eukaryota</taxon>
        <taxon>Metazoa</taxon>
        <taxon>Chordata</taxon>
        <taxon>Craniata</taxon>
        <taxon>Vertebrata</taxon>
        <taxon>Euteleostomi</taxon>
        <taxon>Mammalia</taxon>
        <taxon>Eutheria</taxon>
        <taxon>Laurasiatheria</taxon>
        <taxon>Carnivora</taxon>
        <taxon>Caniformia</taxon>
        <taxon>Canidae</taxon>
        <taxon>Canis</taxon>
    </lineage>
</organism>
<evidence type="ECO:0000313" key="22">
    <source>
        <dbReference type="Ensembl" id="ENSCAFP00030030506.1"/>
    </source>
</evidence>
<evidence type="ECO:0000256" key="2">
    <source>
        <dbReference type="ARBA" id="ARBA00004123"/>
    </source>
</evidence>
<dbReference type="Pfam" id="PF00443">
    <property type="entry name" value="UCH"/>
    <property type="match status" value="1"/>
</dbReference>
<name>A0A8C0SLC8_CANLF</name>
<evidence type="ECO:0000313" key="21">
    <source>
        <dbReference type="Ensembl" id="ENSCAFP00000018832.5"/>
    </source>
</evidence>
<dbReference type="Ensembl" id="ENSCAFT00040025714.1">
    <property type="protein sequence ID" value="ENSCAFP00040022363.1"/>
    <property type="gene ID" value="ENSCAFG00040013928.1"/>
</dbReference>
<evidence type="ECO:0000256" key="13">
    <source>
        <dbReference type="ARBA" id="ARBA00023159"/>
    </source>
</evidence>
<accession>A0A8C0SLC8</accession>
<evidence type="ECO:0000256" key="15">
    <source>
        <dbReference type="ARBA" id="ARBA00023242"/>
    </source>
</evidence>
<evidence type="ECO:0000256" key="5">
    <source>
        <dbReference type="ARBA" id="ARBA00022670"/>
    </source>
</evidence>
<dbReference type="PANTHER" id="PTHR21646">
    <property type="entry name" value="UBIQUITIN CARBOXYL-TERMINAL HYDROLASE"/>
    <property type="match status" value="1"/>
</dbReference>
<keyword evidence="8 18" id="KW-0378">Hydrolase</keyword>
<gene>
    <name evidence="21" type="primary">USP21</name>
</gene>
<evidence type="ECO:0000313" key="23">
    <source>
        <dbReference type="Ensembl" id="ENSCAFP00040022363.1"/>
    </source>
</evidence>
<comment type="catalytic activity">
    <reaction evidence="1 18">
        <text>Thiol-dependent hydrolysis of ester, thioester, amide, peptide and isopeptide bonds formed by the C-terminal Gly of ubiquitin (a 76-residue protein attached to proteins as an intracellular targeting signal).</text>
        <dbReference type="EC" id="3.4.19.12"/>
    </reaction>
</comment>
<keyword evidence="10" id="KW-0862">Zinc</keyword>
<comment type="similarity">
    <text evidence="16">Belongs to the peptidase C19 family. USP21 subfamily.</text>
</comment>
<feature type="region of interest" description="Disordered" evidence="19">
    <location>
        <begin position="79"/>
        <end position="111"/>
    </location>
</feature>
<evidence type="ECO:0000313" key="25">
    <source>
        <dbReference type="Proteomes" id="UP000694542"/>
    </source>
</evidence>
<keyword evidence="9 18" id="KW-0788">Thiol protease</keyword>
<dbReference type="GO" id="GO:0016579">
    <property type="term" value="P:protein deubiquitination"/>
    <property type="evidence" value="ECO:0007669"/>
    <property type="project" value="Ensembl"/>
</dbReference>
<evidence type="ECO:0000256" key="3">
    <source>
        <dbReference type="ARBA" id="ARBA00004496"/>
    </source>
</evidence>
<dbReference type="InterPro" id="IPR001394">
    <property type="entry name" value="Peptidase_C19_UCH"/>
</dbReference>
<feature type="domain" description="USP" evidence="20">
    <location>
        <begin position="413"/>
        <end position="759"/>
    </location>
</feature>
<feature type="compositionally biased region" description="Pro residues" evidence="19">
    <location>
        <begin position="243"/>
        <end position="258"/>
    </location>
</feature>
<dbReference type="Gene3D" id="3.90.70.10">
    <property type="entry name" value="Cysteine proteinases"/>
    <property type="match status" value="1"/>
</dbReference>
<dbReference type="Ensembl" id="ENSCAFT00000020298.5">
    <property type="protein sequence ID" value="ENSCAFP00000018832.5"/>
    <property type="gene ID" value="ENSCAFG00000012773.5"/>
</dbReference>
<dbReference type="AlphaFoldDB" id="A0A8C0SLC8"/>
<keyword evidence="7 18" id="KW-0833">Ubl conjugation pathway</keyword>
<sequence>MLEEWLCRTSIPRPPGIFSSLCAARAAAPPVCGLDGHCSCSQGRLCAASLGARLRVSRPHLYGPRTLHFRDSLRSDGLKTIQGRSGNRRSPSWLRFHGGGGGAKGAGSRKRRGGRWAAAECGRAGAVRGGEAGCRWPGGTNKDGGGPCGGTDLGIGCGHGCSPALGGAARGEQGVALSWGSAPAGLPRRLTGGQVQPVVSTMPQASEHRLGRTREPPVNVQPRVGSKLPFAPRARSKERRNPAPGPNPMLRPLPPRPGPPEERLKKLELGRGRTSGPRPRGPLRADHGVPLPGSPPPTVALPLPSRTNLARSKSVSSGDLRPMGIALGGHRGAGELGAALSRLALRPEPPTLRRSASLRRLGGFPGPPTLLSIRTEPPTSHGSFHVISARPSESFYSDDKMAHHTLLLGSGHVGLRNLGNTCFLNAVLQCLSSTRPLRDFCLRRDFRQEVPGGGRAQELTEAFADVIGALWHPDSCEAVNPTRFRAVFQKYVPSFSGYSQQDAQEFLKLLMERLHLEINRRGRRAPPILASSPAPAQPRRGGALLEEPELSDDDRANLMWKRYLEREDSKIVDLFVGQLKSCLKCQACGYRSTTFEVFCDLSLPIPKKGFAGGKVSLRDCFSLFTKEEELESENAPVCDRCRQKTRSTKKLTVQRFPRILVLHLNRFSASRGSIKKSSVGVDFPLQRLSLGDFASDKAGSPVYQLYALCNHSGSVHYGHYTALCRCQTGWHVYNDSRVSPVSENQVASSEGYVLFYQLMQEPPRCL</sequence>
<dbReference type="PROSITE" id="PS00973">
    <property type="entry name" value="USP_2"/>
    <property type="match status" value="1"/>
</dbReference>
<dbReference type="GO" id="GO:0005886">
    <property type="term" value="C:plasma membrane"/>
    <property type="evidence" value="ECO:0007669"/>
    <property type="project" value="Ensembl"/>
</dbReference>
<evidence type="ECO:0000256" key="12">
    <source>
        <dbReference type="ARBA" id="ARBA00023015"/>
    </source>
</evidence>
<dbReference type="CDD" id="cd02674">
    <property type="entry name" value="Peptidase_C19R"/>
    <property type="match status" value="1"/>
</dbReference>
<evidence type="ECO:0000256" key="10">
    <source>
        <dbReference type="ARBA" id="ARBA00022833"/>
    </source>
</evidence>
<feature type="compositionally biased region" description="Basic and acidic residues" evidence="19">
    <location>
        <begin position="259"/>
        <end position="271"/>
    </location>
</feature>
<keyword evidence="15" id="KW-0539">Nucleus</keyword>
<evidence type="ECO:0000256" key="19">
    <source>
        <dbReference type="SAM" id="MobiDB-lite"/>
    </source>
</evidence>
<evidence type="ECO:0000256" key="8">
    <source>
        <dbReference type="ARBA" id="ARBA00022801"/>
    </source>
</evidence>
<feature type="region of interest" description="Disordered" evidence="19">
    <location>
        <begin position="184"/>
        <end position="304"/>
    </location>
</feature>
<reference evidence="21 24" key="1">
    <citation type="journal article" date="2005" name="Nature">
        <title>Genome sequence, comparative analysis and haplotype structure of the domestic dog.</title>
        <authorList>
            <consortium name="Broad Sequencing Platform"/>
            <person name="Lindblad-Toh K."/>
            <person name="Wade C.M."/>
            <person name="Mikkelsen T.S."/>
            <person name="Karlsson E.K."/>
            <person name="Jaffe D.B."/>
            <person name="Kamal M."/>
            <person name="Clamp M."/>
            <person name="Chang J.L."/>
            <person name="Kulbokas E.J. III"/>
            <person name="Zody M.C."/>
            <person name="Mauceli E."/>
            <person name="Xie X."/>
            <person name="Breen M."/>
            <person name="Wayne R.K."/>
            <person name="Ostrander E.A."/>
            <person name="Ponting C.P."/>
            <person name="Galibert F."/>
            <person name="Smith D.R."/>
            <person name="DeJong P.J."/>
            <person name="Kirkness E."/>
            <person name="Alvarez P."/>
            <person name="Biagi T."/>
            <person name="Brockman W."/>
            <person name="Butler J."/>
            <person name="Chin C.W."/>
            <person name="Cook A."/>
            <person name="Cuff J."/>
            <person name="Daly M.J."/>
            <person name="DeCaprio D."/>
            <person name="Gnerre S."/>
            <person name="Grabherr M."/>
            <person name="Kellis M."/>
            <person name="Kleber M."/>
            <person name="Bardeleben C."/>
            <person name="Goodstadt L."/>
            <person name="Heger A."/>
            <person name="Hitte C."/>
            <person name="Kim L."/>
            <person name="Koepfli K.P."/>
            <person name="Parker H.G."/>
            <person name="Pollinger J.P."/>
            <person name="Searle S.M."/>
            <person name="Sutter N.B."/>
            <person name="Thomas R."/>
            <person name="Webber C."/>
            <person name="Baldwin J."/>
            <person name="Abebe A."/>
            <person name="Abouelleil A."/>
            <person name="Aftuck L."/>
            <person name="Ait-Zahra M."/>
            <person name="Aldredge T."/>
            <person name="Allen N."/>
            <person name="An P."/>
            <person name="Anderson S."/>
            <person name="Antoine C."/>
            <person name="Arachchi H."/>
            <person name="Aslam A."/>
            <person name="Ayotte L."/>
            <person name="Bachantsang P."/>
            <person name="Barry A."/>
            <person name="Bayul T."/>
            <person name="Benamara M."/>
            <person name="Berlin A."/>
            <person name="Bessette D."/>
            <person name="Blitshteyn B."/>
            <person name="Bloom T."/>
            <person name="Blye J."/>
            <person name="Boguslavskiy L."/>
            <person name="Bonnet C."/>
            <person name="Boukhgalter B."/>
            <person name="Brown A."/>
            <person name="Cahill P."/>
            <person name="Calixte N."/>
            <person name="Camarata J."/>
            <person name="Cheshatsang Y."/>
            <person name="Chu J."/>
            <person name="Citroen M."/>
            <person name="Collymore A."/>
            <person name="Cooke P."/>
            <person name="Dawoe T."/>
            <person name="Daza R."/>
            <person name="Decktor K."/>
            <person name="DeGray S."/>
            <person name="Dhargay N."/>
            <person name="Dooley K."/>
            <person name="Dooley K."/>
            <person name="Dorje P."/>
            <person name="Dorjee K."/>
            <person name="Dorris L."/>
            <person name="Duffey N."/>
            <person name="Dupes A."/>
            <person name="Egbiremolen O."/>
            <person name="Elong R."/>
            <person name="Falk J."/>
            <person name="Farina A."/>
            <person name="Faro S."/>
            <person name="Ferguson D."/>
            <person name="Ferreira P."/>
            <person name="Fisher S."/>
            <person name="FitzGerald M."/>
            <person name="Foley K."/>
            <person name="Foley C."/>
            <person name="Franke A."/>
            <person name="Friedrich D."/>
            <person name="Gage D."/>
            <person name="Garber M."/>
            <person name="Gearin G."/>
            <person name="Giannoukos G."/>
            <person name="Goode T."/>
            <person name="Goyette A."/>
            <person name="Graham J."/>
            <person name="Grandbois E."/>
            <person name="Gyaltsen K."/>
            <person name="Hafez N."/>
            <person name="Hagopian D."/>
            <person name="Hagos B."/>
            <person name="Hall J."/>
            <person name="Healy C."/>
            <person name="Hegarty R."/>
            <person name="Honan T."/>
            <person name="Horn A."/>
            <person name="Houde N."/>
            <person name="Hughes L."/>
            <person name="Hunnicutt L."/>
            <person name="Husby M."/>
            <person name="Jester B."/>
            <person name="Jones C."/>
            <person name="Kamat A."/>
            <person name="Kanga B."/>
            <person name="Kells C."/>
            <person name="Khazanovich D."/>
            <person name="Kieu A.C."/>
            <person name="Kisner P."/>
            <person name="Kumar M."/>
            <person name="Lance K."/>
            <person name="Landers T."/>
            <person name="Lara M."/>
            <person name="Lee W."/>
            <person name="Leger J.P."/>
            <person name="Lennon N."/>
            <person name="Leuper L."/>
            <person name="LeVine S."/>
            <person name="Liu J."/>
            <person name="Liu X."/>
            <person name="Lokyitsang Y."/>
            <person name="Lokyitsang T."/>
            <person name="Lui A."/>
            <person name="Macdonald J."/>
            <person name="Major J."/>
            <person name="Marabella R."/>
            <person name="Maru K."/>
            <person name="Matthews C."/>
            <person name="McDonough S."/>
            <person name="Mehta T."/>
            <person name="Meldrim J."/>
            <person name="Melnikov A."/>
            <person name="Meneus L."/>
            <person name="Mihalev A."/>
            <person name="Mihova T."/>
            <person name="Miller K."/>
            <person name="Mittelman R."/>
            <person name="Mlenga V."/>
            <person name="Mulrain L."/>
            <person name="Munson G."/>
            <person name="Navidi A."/>
            <person name="Naylor J."/>
            <person name="Nguyen T."/>
            <person name="Nguyen N."/>
            <person name="Nguyen C."/>
            <person name="Nguyen T."/>
            <person name="Nicol R."/>
            <person name="Norbu N."/>
            <person name="Norbu C."/>
            <person name="Novod N."/>
            <person name="Nyima T."/>
            <person name="Olandt P."/>
            <person name="O'Neill B."/>
            <person name="O'Neill K."/>
            <person name="Osman S."/>
            <person name="Oyono L."/>
            <person name="Patti C."/>
            <person name="Perrin D."/>
            <person name="Phunkhang P."/>
            <person name="Pierre F."/>
            <person name="Priest M."/>
            <person name="Rachupka A."/>
            <person name="Raghuraman S."/>
            <person name="Rameau R."/>
            <person name="Ray V."/>
            <person name="Raymond C."/>
            <person name="Rege F."/>
            <person name="Rise C."/>
            <person name="Rogers J."/>
            <person name="Rogov P."/>
            <person name="Sahalie J."/>
            <person name="Settipalli S."/>
            <person name="Sharpe T."/>
            <person name="Shea T."/>
            <person name="Sheehan M."/>
            <person name="Sherpa N."/>
            <person name="Shi J."/>
            <person name="Shih D."/>
            <person name="Sloan J."/>
            <person name="Smith C."/>
            <person name="Sparrow T."/>
            <person name="Stalker J."/>
            <person name="Stange-Thomann N."/>
            <person name="Stavropoulos S."/>
            <person name="Stone C."/>
            <person name="Stone S."/>
            <person name="Sykes S."/>
            <person name="Tchuinga P."/>
            <person name="Tenzing P."/>
            <person name="Tesfaye S."/>
            <person name="Thoulutsang D."/>
            <person name="Thoulutsang Y."/>
            <person name="Topham K."/>
            <person name="Topping I."/>
            <person name="Tsamla T."/>
            <person name="Vassiliev H."/>
            <person name="Venkataraman V."/>
            <person name="Vo A."/>
            <person name="Wangchuk T."/>
            <person name="Wangdi T."/>
            <person name="Weiand M."/>
            <person name="Wilkinson J."/>
            <person name="Wilson A."/>
            <person name="Yadav S."/>
            <person name="Yang S."/>
            <person name="Yang X."/>
            <person name="Young G."/>
            <person name="Yu Q."/>
            <person name="Zainoun J."/>
            <person name="Zembek L."/>
            <person name="Zimmer A."/>
            <person name="Lander E.S."/>
        </authorList>
    </citation>
    <scope>NUCLEOTIDE SEQUENCE [LARGE SCALE GENOMIC DNA]</scope>
    <source>
        <strain evidence="21">Boxer</strain>
    </source>
</reference>
<dbReference type="GO" id="GO:0004843">
    <property type="term" value="F:cysteine-type deubiquitinase activity"/>
    <property type="evidence" value="ECO:0007669"/>
    <property type="project" value="UniProtKB-UniRule"/>
</dbReference>
<reference evidence="22" key="3">
    <citation type="submission" date="2019-03" db="EMBL/GenBank/DDBJ databases">
        <authorList>
            <person name="Warren W.C."/>
            <person name="Johnson G.S."/>
        </authorList>
    </citation>
    <scope>NUCLEOTIDE SEQUENCE [LARGE SCALE GENOMIC DNA]</scope>
    <source>
        <strain evidence="22">Basenji</strain>
    </source>
</reference>
<keyword evidence="12" id="KW-0805">Transcription regulation</keyword>
<dbReference type="GO" id="GO:0005654">
    <property type="term" value="C:nucleoplasm"/>
    <property type="evidence" value="ECO:0007669"/>
    <property type="project" value="Ensembl"/>
</dbReference>
<dbReference type="GO" id="GO:0006508">
    <property type="term" value="P:proteolysis"/>
    <property type="evidence" value="ECO:0007669"/>
    <property type="project" value="UniProtKB-KW"/>
</dbReference>
<dbReference type="Proteomes" id="UP000002254">
    <property type="component" value="Chromosome 38"/>
</dbReference>
<dbReference type="GO" id="GO:0072344">
    <property type="term" value="P:rescue of stalled ribosome"/>
    <property type="evidence" value="ECO:0007669"/>
    <property type="project" value="Ensembl"/>
</dbReference>
<evidence type="ECO:0000256" key="18">
    <source>
        <dbReference type="RuleBase" id="RU366025"/>
    </source>
</evidence>
<comment type="subcellular location">
    <subcellularLocation>
        <location evidence="3">Cytoplasm</location>
    </subcellularLocation>
    <subcellularLocation>
        <location evidence="2">Nucleus</location>
    </subcellularLocation>
</comment>
<feature type="compositionally biased region" description="Low complexity" evidence="19">
    <location>
        <begin position="526"/>
        <end position="538"/>
    </location>
</feature>